<dbReference type="EC" id="5.6.2.4" evidence="12"/>
<dbReference type="InterPro" id="IPR038726">
    <property type="entry name" value="PDDEXK_AddAB-type"/>
</dbReference>
<dbReference type="Pfam" id="PF00580">
    <property type="entry name" value="UvrD-helicase"/>
    <property type="match status" value="1"/>
</dbReference>
<dbReference type="InterPro" id="IPR000212">
    <property type="entry name" value="DNA_helicase_UvrD/REP"/>
</dbReference>
<keyword evidence="10" id="KW-0413">Isomerase</keyword>
<comment type="catalytic activity">
    <reaction evidence="13">
        <text>ATP + H2O = ADP + phosphate + H(+)</text>
        <dbReference type="Rhea" id="RHEA:13065"/>
        <dbReference type="ChEBI" id="CHEBI:15377"/>
        <dbReference type="ChEBI" id="CHEBI:15378"/>
        <dbReference type="ChEBI" id="CHEBI:30616"/>
        <dbReference type="ChEBI" id="CHEBI:43474"/>
        <dbReference type="ChEBI" id="CHEBI:456216"/>
        <dbReference type="EC" id="5.6.2.4"/>
    </reaction>
</comment>
<dbReference type="OrthoDB" id="9810135at2"/>
<evidence type="ECO:0000256" key="3">
    <source>
        <dbReference type="ARBA" id="ARBA00022763"/>
    </source>
</evidence>
<dbReference type="CDD" id="cd17932">
    <property type="entry name" value="DEXQc_UvrD"/>
    <property type="match status" value="1"/>
</dbReference>
<dbReference type="GO" id="GO:0005524">
    <property type="term" value="F:ATP binding"/>
    <property type="evidence" value="ECO:0007669"/>
    <property type="project" value="UniProtKB-UniRule"/>
</dbReference>
<dbReference type="PROSITE" id="PS51198">
    <property type="entry name" value="UVRD_HELICASE_ATP_BIND"/>
    <property type="match status" value="1"/>
</dbReference>
<feature type="coiled-coil region" evidence="15">
    <location>
        <begin position="469"/>
        <end position="496"/>
    </location>
</feature>
<dbReference type="Proteomes" id="UP000184334">
    <property type="component" value="Unassembled WGS sequence"/>
</dbReference>
<feature type="domain" description="UvrD-like helicase C-terminal" evidence="17">
    <location>
        <begin position="386"/>
        <end position="683"/>
    </location>
</feature>
<proteinExistence type="predicted"/>
<evidence type="ECO:0000256" key="1">
    <source>
        <dbReference type="ARBA" id="ARBA00022722"/>
    </source>
</evidence>
<feature type="binding site" evidence="14">
    <location>
        <begin position="22"/>
        <end position="29"/>
    </location>
    <ligand>
        <name>ATP</name>
        <dbReference type="ChEBI" id="CHEBI:30616"/>
    </ligand>
</feature>
<keyword evidence="15" id="KW-0175">Coiled coil</keyword>
<dbReference type="GO" id="GO:0043138">
    <property type="term" value="F:3'-5' DNA helicase activity"/>
    <property type="evidence" value="ECO:0007669"/>
    <property type="project" value="UniProtKB-EC"/>
</dbReference>
<dbReference type="InterPro" id="IPR014017">
    <property type="entry name" value="DNA_helicase_UvrD-like_C"/>
</dbReference>
<evidence type="ECO:0000259" key="16">
    <source>
        <dbReference type="PROSITE" id="PS51198"/>
    </source>
</evidence>
<keyword evidence="8" id="KW-0238">DNA-binding</keyword>
<keyword evidence="2 14" id="KW-0547">Nucleotide-binding</keyword>
<dbReference type="RefSeq" id="WP_072865501.1">
    <property type="nucleotide sequence ID" value="NZ_FQUI01000034.1"/>
</dbReference>
<keyword evidence="4 14" id="KW-0378">Hydrolase</keyword>
<name>A0A1M4YU50_MARH1</name>
<evidence type="ECO:0000313" key="18">
    <source>
        <dbReference type="EMBL" id="SHF09374.1"/>
    </source>
</evidence>
<accession>A0A1M4YU50</accession>
<keyword evidence="1" id="KW-0540">Nuclease</keyword>
<dbReference type="SUPFAM" id="SSF52980">
    <property type="entry name" value="Restriction endonuclease-like"/>
    <property type="match status" value="1"/>
</dbReference>
<keyword evidence="7 14" id="KW-0067">ATP-binding</keyword>
<keyword evidence="3" id="KW-0227">DNA damage</keyword>
<keyword evidence="9" id="KW-0234">DNA repair</keyword>
<dbReference type="Gene3D" id="3.40.50.300">
    <property type="entry name" value="P-loop containing nucleotide triphosphate hydrolases"/>
    <property type="match status" value="4"/>
</dbReference>
<comment type="caution">
    <text evidence="18">The sequence shown here is derived from an EMBL/GenBank/DDBJ whole genome shotgun (WGS) entry which is preliminary data.</text>
</comment>
<dbReference type="GO" id="GO:0033202">
    <property type="term" value="C:DNA helicase complex"/>
    <property type="evidence" value="ECO:0007669"/>
    <property type="project" value="TreeGrafter"/>
</dbReference>
<dbReference type="InterPro" id="IPR027417">
    <property type="entry name" value="P-loop_NTPase"/>
</dbReference>
<keyword evidence="5 14" id="KW-0347">Helicase</keyword>
<keyword evidence="19" id="KW-1185">Reference proteome</keyword>
<dbReference type="InterPro" id="IPR014016">
    <property type="entry name" value="UvrD-like_ATP-bd"/>
</dbReference>
<dbReference type="PANTHER" id="PTHR11070">
    <property type="entry name" value="UVRD / RECB / PCRA DNA HELICASE FAMILY MEMBER"/>
    <property type="match status" value="1"/>
</dbReference>
<evidence type="ECO:0000256" key="7">
    <source>
        <dbReference type="ARBA" id="ARBA00022840"/>
    </source>
</evidence>
<dbReference type="InterPro" id="IPR011335">
    <property type="entry name" value="Restrct_endonuc-II-like"/>
</dbReference>
<evidence type="ECO:0000256" key="5">
    <source>
        <dbReference type="ARBA" id="ARBA00022806"/>
    </source>
</evidence>
<sequence>MTKNLNINELKKNLDKDYFISASAGTGKTYTITKYYLSILEKFEKENYPDIVQNILAVTFTNKAAGEMKERILEEVDKKLEENKNYKYWRQIKTNLNRAWITTIDSFCSKILRENNIAIGVDPNFTIINELKMEIEIEKSVYNTLKILFQLYEDNNRNIEELISFLPIERRETVKIYINELLSDLVKFNSSLKYIIQELNLDIFKKVLSETLQNWRTEMKKSELPEIELINKDFNDVLWLFKISLLIAQEIYNVYTEDQFQFDFKGVLDKTLETLKNEKILNKYQNKFKYIIVDEYQDTNFLQKELFDKIHQKGHNYIFYVGDRKQSIYRFRGADVSVFAVTENEFNEDSKFQLNINRRSNAEIVEFANEFSKNVLFNETLLNSYENIKNIYPDIFNNLLYNETKDKSYFEANDENDVIPSIAKEDKHRIKYIISNDEYHSIAKTIKALVGKKLKFRKRKNGSIVFEEREIQYRDIAVLLRELKNSEEEIRKVFKEYKIPFYILGSKSFYDKNEVQTVFYALNAVENPHNDFNFSGYMMSLMVGMPFKKLNKLVNLKKKNNFKSLYETAEKTDILSNSERSGFEILKKYVELKYYLNPTVILKGLISETNYLSRLTVLHDPHYAIANVKKLLNEAEKYNTLAVSFSELIRLLRKTSELSEEEAAIEDEKQNVVKVLTIHKSKGLEFPIVILGGLGKKIDLNTEEKTGDKINVSNEKIEFSLPENNVRYFVLKKLFLKKVKNMDISSINTEDKIKIQFGEKFLNIFDINKFLEDTESLRLLYVAITRPKEMLIPIIPLKNDKNNEKSSAALFMKSTYEKRDLIPENELVFETQEIEEKNEKKLEDINERNLSDLTLFAYKKYIAPTYIINEMKREENSEDLTEEHYIDIKDFFENEDYLLKGTEMHAIMESITNFSQIQSLIKNGNLPKAFDNELIKRLFTAKKVKTEWRLVKRMVFNGIEYMIFGVPDRVIFDENNNIEIIDYKYSDLSNKEKIEDYKFQLNFYMYLLKDFGNPKKGYVISLKNGKIIEVDPDENFEEYLKEIITTI</sequence>
<dbReference type="Pfam" id="PF12705">
    <property type="entry name" value="PDDEXK_1"/>
    <property type="match status" value="1"/>
</dbReference>
<comment type="catalytic activity">
    <reaction evidence="11">
        <text>Couples ATP hydrolysis with the unwinding of duplex DNA by translocating in the 3'-5' direction.</text>
        <dbReference type="EC" id="5.6.2.4"/>
    </reaction>
</comment>
<dbReference type="InterPro" id="IPR011604">
    <property type="entry name" value="PDDEXK-like_dom_sf"/>
</dbReference>
<evidence type="ECO:0000256" key="11">
    <source>
        <dbReference type="ARBA" id="ARBA00034617"/>
    </source>
</evidence>
<evidence type="ECO:0000256" key="14">
    <source>
        <dbReference type="PROSITE-ProRule" id="PRU00560"/>
    </source>
</evidence>
<dbReference type="Pfam" id="PF13361">
    <property type="entry name" value="UvrD_C"/>
    <property type="match status" value="1"/>
</dbReference>
<evidence type="ECO:0000256" key="12">
    <source>
        <dbReference type="ARBA" id="ARBA00034808"/>
    </source>
</evidence>
<keyword evidence="6" id="KW-0269">Exonuclease</keyword>
<evidence type="ECO:0000256" key="13">
    <source>
        <dbReference type="ARBA" id="ARBA00048988"/>
    </source>
</evidence>
<dbReference type="GO" id="GO:0003677">
    <property type="term" value="F:DNA binding"/>
    <property type="evidence" value="ECO:0007669"/>
    <property type="project" value="UniProtKB-KW"/>
</dbReference>
<feature type="domain" description="UvrD-like helicase ATP-binding" evidence="16">
    <location>
        <begin position="1"/>
        <end position="361"/>
    </location>
</feature>
<dbReference type="GO" id="GO:0005829">
    <property type="term" value="C:cytosol"/>
    <property type="evidence" value="ECO:0007669"/>
    <property type="project" value="TreeGrafter"/>
</dbReference>
<organism evidence="18 19">
    <name type="scientific">Marinitoga hydrogenitolerans (strain DSM 16785 / JCM 12826 / AT1271)</name>
    <dbReference type="NCBI Taxonomy" id="1122195"/>
    <lineage>
        <taxon>Bacteria</taxon>
        <taxon>Thermotogati</taxon>
        <taxon>Thermotogota</taxon>
        <taxon>Thermotogae</taxon>
        <taxon>Petrotogales</taxon>
        <taxon>Petrotogaceae</taxon>
        <taxon>Marinitoga</taxon>
    </lineage>
</organism>
<reference evidence="18" key="1">
    <citation type="submission" date="2016-11" db="EMBL/GenBank/DDBJ databases">
        <authorList>
            <person name="Varghese N."/>
            <person name="Submissions S."/>
        </authorList>
    </citation>
    <scope>NUCLEOTIDE SEQUENCE [LARGE SCALE GENOMIC DNA]</scope>
    <source>
        <strain evidence="18">DSM 16785</strain>
    </source>
</reference>
<evidence type="ECO:0000256" key="6">
    <source>
        <dbReference type="ARBA" id="ARBA00022839"/>
    </source>
</evidence>
<evidence type="ECO:0000256" key="8">
    <source>
        <dbReference type="ARBA" id="ARBA00023125"/>
    </source>
</evidence>
<evidence type="ECO:0000256" key="4">
    <source>
        <dbReference type="ARBA" id="ARBA00022801"/>
    </source>
</evidence>
<evidence type="ECO:0000313" key="19">
    <source>
        <dbReference type="Proteomes" id="UP000184334"/>
    </source>
</evidence>
<dbReference type="STRING" id="1122195.SAMN02745164_01764"/>
<dbReference type="EMBL" id="FQUI01000034">
    <property type="protein sequence ID" value="SHF09374.1"/>
    <property type="molecule type" value="Genomic_DNA"/>
</dbReference>
<dbReference type="Gene3D" id="3.90.320.10">
    <property type="match status" value="1"/>
</dbReference>
<evidence type="ECO:0000256" key="10">
    <source>
        <dbReference type="ARBA" id="ARBA00023235"/>
    </source>
</evidence>
<dbReference type="AlphaFoldDB" id="A0A1M4YU50"/>
<dbReference type="GO" id="GO:0000725">
    <property type="term" value="P:recombinational repair"/>
    <property type="evidence" value="ECO:0007669"/>
    <property type="project" value="TreeGrafter"/>
</dbReference>
<evidence type="ECO:0000256" key="9">
    <source>
        <dbReference type="ARBA" id="ARBA00023204"/>
    </source>
</evidence>
<evidence type="ECO:0000259" key="17">
    <source>
        <dbReference type="PROSITE" id="PS51217"/>
    </source>
</evidence>
<evidence type="ECO:0000256" key="2">
    <source>
        <dbReference type="ARBA" id="ARBA00022741"/>
    </source>
</evidence>
<dbReference type="GO" id="GO:0004527">
    <property type="term" value="F:exonuclease activity"/>
    <property type="evidence" value="ECO:0007669"/>
    <property type="project" value="UniProtKB-KW"/>
</dbReference>
<dbReference type="PROSITE" id="PS51217">
    <property type="entry name" value="UVRD_HELICASE_CTER"/>
    <property type="match status" value="1"/>
</dbReference>
<gene>
    <name evidence="18" type="ORF">SAMN02745164_01764</name>
</gene>
<dbReference type="PANTHER" id="PTHR11070:SF48">
    <property type="entry name" value="ATP-DEPENDENT HELICASE_NUCLEASE SUBUNIT A"/>
    <property type="match status" value="1"/>
</dbReference>
<protein>
    <recommendedName>
        <fullName evidence="12">DNA 3'-5' helicase</fullName>
        <ecNumber evidence="12">5.6.2.4</ecNumber>
    </recommendedName>
</protein>
<evidence type="ECO:0000256" key="15">
    <source>
        <dbReference type="SAM" id="Coils"/>
    </source>
</evidence>
<dbReference type="SUPFAM" id="SSF52540">
    <property type="entry name" value="P-loop containing nucleoside triphosphate hydrolases"/>
    <property type="match status" value="1"/>
</dbReference>